<dbReference type="EC" id="2.1.1.-" evidence="4"/>
<evidence type="ECO:0000256" key="4">
    <source>
        <dbReference type="RuleBase" id="RU362026"/>
    </source>
</evidence>
<dbReference type="PRINTS" id="PR00508">
    <property type="entry name" value="S21N4MTFRASE"/>
</dbReference>
<evidence type="ECO:0000256" key="3">
    <source>
        <dbReference type="ARBA" id="ARBA00022747"/>
    </source>
</evidence>
<dbReference type="InterPro" id="IPR001091">
    <property type="entry name" value="RM_Methyltransferase"/>
</dbReference>
<evidence type="ECO:0000256" key="1">
    <source>
        <dbReference type="ARBA" id="ARBA00022603"/>
    </source>
</evidence>
<evidence type="ECO:0000313" key="6">
    <source>
        <dbReference type="EMBL" id="MCF2651294.1"/>
    </source>
</evidence>
<gene>
    <name evidence="6" type="ORF">JQM67_01540</name>
</gene>
<reference evidence="6 7" key="1">
    <citation type="submission" date="2020-12" db="EMBL/GenBank/DDBJ databases">
        <title>Whole genome sequences of gut porcine anaerobes.</title>
        <authorList>
            <person name="Kubasova T."/>
            <person name="Jahodarova E."/>
            <person name="Rychlik I."/>
        </authorList>
    </citation>
    <scope>NUCLEOTIDE SEQUENCE [LARGE SCALE GENOMIC DNA]</scope>
    <source>
        <strain evidence="6 7">An867</strain>
    </source>
</reference>
<keyword evidence="3" id="KW-0680">Restriction system</keyword>
<proteinExistence type="inferred from homology"/>
<sequence>MSVKDIIFESIDKQGVAILPPMDVFDSINLLKTEQIHVACTMLDPWYNKGKGDVLPTDEYDAFIQQLLENSGEISDLLYLWGFPEVIGPYVRYAPKDFYMVSWLTWYYKNCPSVIRGWRSSQNACIQFMRHGYALHPEHFLNETQKEKFESGKMRFVPGPPSVIESPLIIGFVGKKEQTGHPSQKPEAVFDKLLLMAMADNQIVFDPMAGSGTTGASATKNGFRAILCDKNEEYISLMENRLNVKRISI</sequence>
<dbReference type="InterPro" id="IPR002941">
    <property type="entry name" value="DNA_methylase_N4/N6"/>
</dbReference>
<keyword evidence="7" id="KW-1185">Reference proteome</keyword>
<accession>A0ABS9CJH1</accession>
<dbReference type="Proteomes" id="UP001299220">
    <property type="component" value="Unassembled WGS sequence"/>
</dbReference>
<keyword evidence="2" id="KW-0808">Transferase</keyword>
<organism evidence="6 7">
    <name type="scientific">Anaeromassilibacillus senegalensis</name>
    <dbReference type="NCBI Taxonomy" id="1673717"/>
    <lineage>
        <taxon>Bacteria</taxon>
        <taxon>Bacillati</taxon>
        <taxon>Bacillota</taxon>
        <taxon>Clostridia</taxon>
        <taxon>Eubacteriales</taxon>
        <taxon>Acutalibacteraceae</taxon>
        <taxon>Anaeromassilibacillus</taxon>
    </lineage>
</organism>
<dbReference type="SUPFAM" id="SSF53335">
    <property type="entry name" value="S-adenosyl-L-methionine-dependent methyltransferases"/>
    <property type="match status" value="1"/>
</dbReference>
<evidence type="ECO:0000313" key="7">
    <source>
        <dbReference type="Proteomes" id="UP001299220"/>
    </source>
</evidence>
<keyword evidence="1" id="KW-0489">Methyltransferase</keyword>
<dbReference type="InterPro" id="IPR029063">
    <property type="entry name" value="SAM-dependent_MTases_sf"/>
</dbReference>
<evidence type="ECO:0000259" key="5">
    <source>
        <dbReference type="Pfam" id="PF01555"/>
    </source>
</evidence>
<name>A0ABS9CJH1_9FIRM</name>
<feature type="domain" description="DNA methylase N-4/N-6" evidence="5">
    <location>
        <begin position="95"/>
        <end position="239"/>
    </location>
</feature>
<protein>
    <recommendedName>
        <fullName evidence="4">Methyltransferase</fullName>
        <ecNumber evidence="4">2.1.1.-</ecNumber>
    </recommendedName>
</protein>
<dbReference type="Pfam" id="PF01555">
    <property type="entry name" value="N6_N4_Mtase"/>
    <property type="match status" value="1"/>
</dbReference>
<comment type="similarity">
    <text evidence="4">Belongs to the N(4)/N(6)-methyltransferase family.</text>
</comment>
<comment type="caution">
    <text evidence="6">The sequence shown here is derived from an EMBL/GenBank/DDBJ whole genome shotgun (WGS) entry which is preliminary data.</text>
</comment>
<dbReference type="EMBL" id="JAFBIT010000001">
    <property type="protein sequence ID" value="MCF2651294.1"/>
    <property type="molecule type" value="Genomic_DNA"/>
</dbReference>
<evidence type="ECO:0000256" key="2">
    <source>
        <dbReference type="ARBA" id="ARBA00022679"/>
    </source>
</evidence>
<dbReference type="Gene3D" id="3.40.50.150">
    <property type="entry name" value="Vaccinia Virus protein VP39"/>
    <property type="match status" value="1"/>
</dbReference>
<dbReference type="RefSeq" id="WP_235322228.1">
    <property type="nucleotide sequence ID" value="NZ_JAFBIT010000001.1"/>
</dbReference>